<dbReference type="Proteomes" id="UP000612282">
    <property type="component" value="Unassembled WGS sequence"/>
</dbReference>
<evidence type="ECO:0000259" key="4">
    <source>
        <dbReference type="PROSITE" id="PS01124"/>
    </source>
</evidence>
<keyword evidence="2" id="KW-0238">DNA-binding</keyword>
<evidence type="ECO:0000256" key="1">
    <source>
        <dbReference type="ARBA" id="ARBA00023015"/>
    </source>
</evidence>
<dbReference type="PANTHER" id="PTHR47893">
    <property type="entry name" value="REGULATORY PROTEIN PCHR"/>
    <property type="match status" value="1"/>
</dbReference>
<dbReference type="SUPFAM" id="SSF46689">
    <property type="entry name" value="Homeodomain-like"/>
    <property type="match status" value="1"/>
</dbReference>
<keyword evidence="6" id="KW-1185">Reference proteome</keyword>
<dbReference type="InterPro" id="IPR018060">
    <property type="entry name" value="HTH_AraC"/>
</dbReference>
<dbReference type="PROSITE" id="PS01124">
    <property type="entry name" value="HTH_ARAC_FAMILY_2"/>
    <property type="match status" value="1"/>
</dbReference>
<gene>
    <name evidence="5" type="ORF">Aco03nite_084040</name>
</gene>
<dbReference type="Pfam" id="PF12833">
    <property type="entry name" value="HTH_18"/>
    <property type="match status" value="1"/>
</dbReference>
<protein>
    <submittedName>
        <fullName evidence="5">Transcriptional regulator</fullName>
    </submittedName>
</protein>
<name>A0ABQ3XNM5_9ACTN</name>
<dbReference type="InterPro" id="IPR053142">
    <property type="entry name" value="PchR_regulatory_protein"/>
</dbReference>
<accession>A0ABQ3XNM5</accession>
<evidence type="ECO:0000313" key="6">
    <source>
        <dbReference type="Proteomes" id="UP000612282"/>
    </source>
</evidence>
<dbReference type="EMBL" id="BOMG01000103">
    <property type="protein sequence ID" value="GID60000.1"/>
    <property type="molecule type" value="Genomic_DNA"/>
</dbReference>
<keyword evidence="1" id="KW-0805">Transcription regulation</keyword>
<evidence type="ECO:0000256" key="2">
    <source>
        <dbReference type="ARBA" id="ARBA00023125"/>
    </source>
</evidence>
<reference evidence="5 6" key="1">
    <citation type="submission" date="2021-01" db="EMBL/GenBank/DDBJ databases">
        <title>Whole genome shotgun sequence of Actinoplanes couchii NBRC 106145.</title>
        <authorList>
            <person name="Komaki H."/>
            <person name="Tamura T."/>
        </authorList>
    </citation>
    <scope>NUCLEOTIDE SEQUENCE [LARGE SCALE GENOMIC DNA]</scope>
    <source>
        <strain evidence="5 6">NBRC 106145</strain>
    </source>
</reference>
<dbReference type="PROSITE" id="PS00041">
    <property type="entry name" value="HTH_ARAC_FAMILY_1"/>
    <property type="match status" value="1"/>
</dbReference>
<keyword evidence="3" id="KW-0804">Transcription</keyword>
<dbReference type="Gene3D" id="1.10.10.60">
    <property type="entry name" value="Homeodomain-like"/>
    <property type="match status" value="1"/>
</dbReference>
<evidence type="ECO:0000256" key="3">
    <source>
        <dbReference type="ARBA" id="ARBA00023163"/>
    </source>
</evidence>
<comment type="caution">
    <text evidence="5">The sequence shown here is derived from an EMBL/GenBank/DDBJ whole genome shotgun (WGS) entry which is preliminary data.</text>
</comment>
<dbReference type="RefSeq" id="WP_203806595.1">
    <property type="nucleotide sequence ID" value="NZ_BAAAQE010000046.1"/>
</dbReference>
<feature type="domain" description="HTH araC/xylS-type" evidence="4">
    <location>
        <begin position="207"/>
        <end position="307"/>
    </location>
</feature>
<dbReference type="SMART" id="SM00342">
    <property type="entry name" value="HTH_ARAC"/>
    <property type="match status" value="1"/>
</dbReference>
<sequence>MTTFAPDTRFALDTRKVGTNGLAGSLRRWQKFLGDRSAPVYEPATMADLRVRFQQVRVDDALIHTHEGFSAVRAGKPSGVDGAVSLILVNRGSATVGTHDIPAGSYLVRRLDRPVSFTNGPCTAGMSLTLPGAAVAPLLGDRVVHGPADSAEMRLLTGYADLLRRTAPDLSPAGARAAREALAELTAGVVRGAADSTDPLTAPALVEAAKNLAESHLTDAGLGPATLAAALHVSVRTLQRAFAGTGESVTSYIRRRRLDRAHRDLTDPAAHLTVSEIAARWQFSDGAHLSRAFRQRYGTTPTDVRPM</sequence>
<evidence type="ECO:0000313" key="5">
    <source>
        <dbReference type="EMBL" id="GID60000.1"/>
    </source>
</evidence>
<dbReference type="InterPro" id="IPR009057">
    <property type="entry name" value="Homeodomain-like_sf"/>
</dbReference>
<proteinExistence type="predicted"/>
<dbReference type="PANTHER" id="PTHR47893:SF1">
    <property type="entry name" value="REGULATORY PROTEIN PCHR"/>
    <property type="match status" value="1"/>
</dbReference>
<dbReference type="InterPro" id="IPR018062">
    <property type="entry name" value="HTH_AraC-typ_CS"/>
</dbReference>
<organism evidence="5 6">
    <name type="scientific">Actinoplanes couchii</name>
    <dbReference type="NCBI Taxonomy" id="403638"/>
    <lineage>
        <taxon>Bacteria</taxon>
        <taxon>Bacillati</taxon>
        <taxon>Actinomycetota</taxon>
        <taxon>Actinomycetes</taxon>
        <taxon>Micromonosporales</taxon>
        <taxon>Micromonosporaceae</taxon>
        <taxon>Actinoplanes</taxon>
    </lineage>
</organism>